<name>A0A0D0E9X8_9AGAM</name>
<reference evidence="2 3" key="1">
    <citation type="submission" date="2014-04" db="EMBL/GenBank/DDBJ databases">
        <authorList>
            <consortium name="DOE Joint Genome Institute"/>
            <person name="Kuo A."/>
            <person name="Kohler A."/>
            <person name="Jargeat P."/>
            <person name="Nagy L.G."/>
            <person name="Floudas D."/>
            <person name="Copeland A."/>
            <person name="Barry K.W."/>
            <person name="Cichocki N."/>
            <person name="Veneault-Fourrey C."/>
            <person name="LaButti K."/>
            <person name="Lindquist E.A."/>
            <person name="Lipzen A."/>
            <person name="Lundell T."/>
            <person name="Morin E."/>
            <person name="Murat C."/>
            <person name="Sun H."/>
            <person name="Tunlid A."/>
            <person name="Henrissat B."/>
            <person name="Grigoriev I.V."/>
            <person name="Hibbett D.S."/>
            <person name="Martin F."/>
            <person name="Nordberg H.P."/>
            <person name="Cantor M.N."/>
            <person name="Hua S.X."/>
        </authorList>
    </citation>
    <scope>NUCLEOTIDE SEQUENCE [LARGE SCALE GENOMIC DNA]</scope>
    <source>
        <strain evidence="2 3">Ve08.2h10</strain>
    </source>
</reference>
<feature type="region of interest" description="Disordered" evidence="1">
    <location>
        <begin position="100"/>
        <end position="124"/>
    </location>
</feature>
<protein>
    <submittedName>
        <fullName evidence="2">Uncharacterized protein</fullName>
    </submittedName>
</protein>
<proteinExistence type="predicted"/>
<feature type="compositionally biased region" description="Low complexity" evidence="1">
    <location>
        <begin position="9"/>
        <end position="19"/>
    </location>
</feature>
<keyword evidence="3" id="KW-1185">Reference proteome</keyword>
<dbReference type="HOGENOM" id="CLU_2004635_0_0_1"/>
<reference evidence="3" key="2">
    <citation type="submission" date="2015-01" db="EMBL/GenBank/DDBJ databases">
        <title>Evolutionary Origins and Diversification of the Mycorrhizal Mutualists.</title>
        <authorList>
            <consortium name="DOE Joint Genome Institute"/>
            <consortium name="Mycorrhizal Genomics Consortium"/>
            <person name="Kohler A."/>
            <person name="Kuo A."/>
            <person name="Nagy L.G."/>
            <person name="Floudas D."/>
            <person name="Copeland A."/>
            <person name="Barry K.W."/>
            <person name="Cichocki N."/>
            <person name="Veneault-Fourrey C."/>
            <person name="LaButti K."/>
            <person name="Lindquist E.A."/>
            <person name="Lipzen A."/>
            <person name="Lundell T."/>
            <person name="Morin E."/>
            <person name="Murat C."/>
            <person name="Riley R."/>
            <person name="Ohm R."/>
            <person name="Sun H."/>
            <person name="Tunlid A."/>
            <person name="Henrissat B."/>
            <person name="Grigoriev I.V."/>
            <person name="Hibbett D.S."/>
            <person name="Martin F."/>
        </authorList>
    </citation>
    <scope>NUCLEOTIDE SEQUENCE [LARGE SCALE GENOMIC DNA]</scope>
    <source>
        <strain evidence="3">Ve08.2h10</strain>
    </source>
</reference>
<feature type="region of interest" description="Disordered" evidence="1">
    <location>
        <begin position="1"/>
        <end position="53"/>
    </location>
</feature>
<dbReference type="InParanoid" id="A0A0D0E9X8"/>
<organism evidence="2 3">
    <name type="scientific">Paxillus rubicundulus Ve08.2h10</name>
    <dbReference type="NCBI Taxonomy" id="930991"/>
    <lineage>
        <taxon>Eukaryota</taxon>
        <taxon>Fungi</taxon>
        <taxon>Dikarya</taxon>
        <taxon>Basidiomycota</taxon>
        <taxon>Agaricomycotina</taxon>
        <taxon>Agaricomycetes</taxon>
        <taxon>Agaricomycetidae</taxon>
        <taxon>Boletales</taxon>
        <taxon>Paxilineae</taxon>
        <taxon>Paxillaceae</taxon>
        <taxon>Paxillus</taxon>
    </lineage>
</organism>
<sequence>MDRTSSRDLSPFPLLPSFSHHPHPSDERRTSWNTSYFAQHRSSTPHLSHPPISKRHHTVVLPHGYLYAPLESRLLPGFKMKSRAPSSAFGNLSTSRRALQEMGRQHHNLPFSLHSGPLSKSRTS</sequence>
<dbReference type="EMBL" id="KN824849">
    <property type="protein sequence ID" value="KIK99814.1"/>
    <property type="molecule type" value="Genomic_DNA"/>
</dbReference>
<gene>
    <name evidence="2" type="ORF">PAXRUDRAFT_433749</name>
</gene>
<dbReference type="Proteomes" id="UP000054538">
    <property type="component" value="Unassembled WGS sequence"/>
</dbReference>
<accession>A0A0D0E9X8</accession>
<evidence type="ECO:0000313" key="3">
    <source>
        <dbReference type="Proteomes" id="UP000054538"/>
    </source>
</evidence>
<feature type="compositionally biased region" description="Polar residues" evidence="1">
    <location>
        <begin position="31"/>
        <end position="46"/>
    </location>
</feature>
<dbReference type="AlphaFoldDB" id="A0A0D0E9X8"/>
<evidence type="ECO:0000313" key="2">
    <source>
        <dbReference type="EMBL" id="KIK99814.1"/>
    </source>
</evidence>
<evidence type="ECO:0000256" key="1">
    <source>
        <dbReference type="SAM" id="MobiDB-lite"/>
    </source>
</evidence>